<keyword evidence="1" id="KW-0472">Membrane</keyword>
<keyword evidence="3" id="KW-1185">Reference proteome</keyword>
<keyword evidence="1" id="KW-1133">Transmembrane helix</keyword>
<evidence type="ECO:0000313" key="2">
    <source>
        <dbReference type="EMBL" id="SDZ35292.1"/>
    </source>
</evidence>
<protein>
    <submittedName>
        <fullName evidence="2">Uncharacterized protein</fullName>
    </submittedName>
</protein>
<name>A0A1H3SBD6_9BACI</name>
<sequence>MQMIKMIKFIIVIGALALGIINQDIKYIFIGAMLIFVLEVFLYCEKRRSAQL</sequence>
<keyword evidence="1" id="KW-0812">Transmembrane</keyword>
<gene>
    <name evidence="2" type="ORF">SAMN05421736_110121</name>
</gene>
<evidence type="ECO:0000313" key="3">
    <source>
        <dbReference type="Proteomes" id="UP000198935"/>
    </source>
</evidence>
<evidence type="ECO:0000256" key="1">
    <source>
        <dbReference type="SAM" id="Phobius"/>
    </source>
</evidence>
<proteinExistence type="predicted"/>
<reference evidence="3" key="1">
    <citation type="submission" date="2016-10" db="EMBL/GenBank/DDBJ databases">
        <authorList>
            <person name="Varghese N."/>
            <person name="Submissions S."/>
        </authorList>
    </citation>
    <scope>NUCLEOTIDE SEQUENCE [LARGE SCALE GENOMIC DNA]</scope>
    <source>
        <strain evidence="3">SP</strain>
    </source>
</reference>
<accession>A0A1H3SBD6</accession>
<organism evidence="2 3">
    <name type="scientific">Evansella caseinilytica</name>
    <dbReference type="NCBI Taxonomy" id="1503961"/>
    <lineage>
        <taxon>Bacteria</taxon>
        <taxon>Bacillati</taxon>
        <taxon>Bacillota</taxon>
        <taxon>Bacilli</taxon>
        <taxon>Bacillales</taxon>
        <taxon>Bacillaceae</taxon>
        <taxon>Evansella</taxon>
    </lineage>
</organism>
<feature type="transmembrane region" description="Helical" evidence="1">
    <location>
        <begin position="27"/>
        <end position="44"/>
    </location>
</feature>
<feature type="transmembrane region" description="Helical" evidence="1">
    <location>
        <begin position="5"/>
        <end position="21"/>
    </location>
</feature>
<dbReference type="Proteomes" id="UP000198935">
    <property type="component" value="Unassembled WGS sequence"/>
</dbReference>
<dbReference type="EMBL" id="FNPI01000010">
    <property type="protein sequence ID" value="SDZ35292.1"/>
    <property type="molecule type" value="Genomic_DNA"/>
</dbReference>
<dbReference type="AlphaFoldDB" id="A0A1H3SBD6"/>